<proteinExistence type="predicted"/>
<feature type="compositionally biased region" description="Basic and acidic residues" evidence="1">
    <location>
        <begin position="241"/>
        <end position="250"/>
    </location>
</feature>
<reference evidence="2 3" key="1">
    <citation type="submission" date="2020-07" db="EMBL/GenBank/DDBJ databases">
        <title>Sequencing the genomes of 1000 actinobacteria strains.</title>
        <authorList>
            <person name="Klenk H.-P."/>
        </authorList>
    </citation>
    <scope>NUCLEOTIDE SEQUENCE [LARGE SCALE GENOMIC DNA]</scope>
    <source>
        <strain evidence="2 3">DSM 7487</strain>
    </source>
</reference>
<evidence type="ECO:0000313" key="3">
    <source>
        <dbReference type="Proteomes" id="UP000521922"/>
    </source>
</evidence>
<protein>
    <submittedName>
        <fullName evidence="2">Uncharacterized protein</fullName>
    </submittedName>
</protein>
<accession>A0A7Y9DQ76</accession>
<dbReference type="Gene3D" id="3.60.15.10">
    <property type="entry name" value="Ribonuclease Z/Hydroxyacylglutathione hydrolase-like"/>
    <property type="match status" value="1"/>
</dbReference>
<comment type="caution">
    <text evidence="2">The sequence shown here is derived from an EMBL/GenBank/DDBJ whole genome shotgun (WGS) entry which is preliminary data.</text>
</comment>
<dbReference type="Proteomes" id="UP000521922">
    <property type="component" value="Unassembled WGS sequence"/>
</dbReference>
<dbReference type="EMBL" id="JACCBB010000001">
    <property type="protein sequence ID" value="NYD24719.1"/>
    <property type="molecule type" value="Genomic_DNA"/>
</dbReference>
<feature type="region of interest" description="Disordered" evidence="1">
    <location>
        <begin position="230"/>
        <end position="250"/>
    </location>
</feature>
<evidence type="ECO:0000313" key="2">
    <source>
        <dbReference type="EMBL" id="NYD24719.1"/>
    </source>
</evidence>
<dbReference type="InterPro" id="IPR036866">
    <property type="entry name" value="RibonucZ/Hydroxyglut_hydro"/>
</dbReference>
<sequence length="250" mass="26250">MGELVHPRAQDRGEQGFLVAEVVAEVVVDERLAAPGLDGDAVDPCSGDPGLGELLDRSAEDAVGGASCRTWPRPASAFRYLAWLGSVEKLRRIAREKDAEVVFGHDETQKTQLTFAPGGHRFEAGVASMSAPDPACPRCGAPAGRLPGRVHVGGAADAGVPRERVPRSWRGVAGGHPDAVAHWRRVVEHREGLEERHPELAGDRRPVLAHEGIFAGRPLRAGDDVPAAVAAASAAAGRTGTHGDRVPPTA</sequence>
<gene>
    <name evidence="2" type="ORF">BJ968_004259</name>
</gene>
<name>A0A7Y9DQ76_9ACTN</name>
<dbReference type="AlphaFoldDB" id="A0A7Y9DQ76"/>
<evidence type="ECO:0000256" key="1">
    <source>
        <dbReference type="SAM" id="MobiDB-lite"/>
    </source>
</evidence>
<keyword evidence="3" id="KW-1185">Reference proteome</keyword>
<organism evidence="2 3">
    <name type="scientific">Kineococcus aurantiacus</name>
    <dbReference type="NCBI Taxonomy" id="37633"/>
    <lineage>
        <taxon>Bacteria</taxon>
        <taxon>Bacillati</taxon>
        <taxon>Actinomycetota</taxon>
        <taxon>Actinomycetes</taxon>
        <taxon>Kineosporiales</taxon>
        <taxon>Kineosporiaceae</taxon>
        <taxon>Kineococcus</taxon>
    </lineage>
</organism>